<dbReference type="Gene3D" id="1.20.1250.20">
    <property type="entry name" value="MFS general substrate transporter like domains"/>
    <property type="match status" value="2"/>
</dbReference>
<protein>
    <submittedName>
        <fullName evidence="7">EmrB/QacA subfamily drug resistance transporter</fullName>
    </submittedName>
</protein>
<feature type="transmembrane region" description="Helical" evidence="5">
    <location>
        <begin position="20"/>
        <end position="40"/>
    </location>
</feature>
<dbReference type="PRINTS" id="PR01036">
    <property type="entry name" value="TCRTETB"/>
</dbReference>
<evidence type="ECO:0000256" key="5">
    <source>
        <dbReference type="SAM" id="Phobius"/>
    </source>
</evidence>
<evidence type="ECO:0000313" key="7">
    <source>
        <dbReference type="EMBL" id="MBE1456931.1"/>
    </source>
</evidence>
<evidence type="ECO:0000256" key="4">
    <source>
        <dbReference type="ARBA" id="ARBA00023136"/>
    </source>
</evidence>
<feature type="transmembrane region" description="Helical" evidence="5">
    <location>
        <begin position="233"/>
        <end position="255"/>
    </location>
</feature>
<dbReference type="InterPro" id="IPR011701">
    <property type="entry name" value="MFS"/>
</dbReference>
<evidence type="ECO:0000313" key="8">
    <source>
        <dbReference type="Proteomes" id="UP000598217"/>
    </source>
</evidence>
<feature type="transmembrane region" description="Helical" evidence="5">
    <location>
        <begin position="60"/>
        <end position="76"/>
    </location>
</feature>
<feature type="transmembrane region" description="Helical" evidence="5">
    <location>
        <begin position="413"/>
        <end position="438"/>
    </location>
</feature>
<dbReference type="RefSeq" id="WP_229826267.1">
    <property type="nucleotide sequence ID" value="NZ_BMXJ01000006.1"/>
</dbReference>
<gene>
    <name evidence="7" type="ORF">H4W79_001145</name>
</gene>
<feature type="transmembrane region" description="Helical" evidence="5">
    <location>
        <begin position="209"/>
        <end position="227"/>
    </location>
</feature>
<sequence>MNQASNPQTATVTARDPRRWVILGVMALAQLVVLLDNTVLNVAIPTLNEELDVSAAEIQWMINAYALVQSGLLLTAGSMADRYGRKRALMLGLALFGLASFVAAFSISSGQLIAARAAMGVGGALLMTTTLAVIVQVFDDEERPKAIGIWAAVGAFGFAAGPLIGGGLISVFWWGSIFLINVPVAIIGLLAVAKLVPESRNPDVGKADPVGAVLSIIAMFSIVYAIISGPEYGWTSVSVIGAASLGSLVLLAFVLWERHIPHPMIDMAFFRNRKFIGAVSGGLLIAFGMGGSLYLLTQHLQFVFEYSPLEAGLRIAPLALTVVALNLSGFGARVMAKIGTPLTVLSGMTLLSVGLFSIGYFGRDGYGGMVGGLVLIGMGIALAMPAMANAIMSAIPREQAGVGASIQGALTEFGYGLGVAILGAVLMSRFTGALPASIGAEDPESLPEALAAADSPTAVGQVADAFASGIHVSQFAGAIAVFAGGVLAAAFLYNARGKTTADTAVTSQ</sequence>
<evidence type="ECO:0000259" key="6">
    <source>
        <dbReference type="PROSITE" id="PS50850"/>
    </source>
</evidence>
<comment type="caution">
    <text evidence="7">The sequence shown here is derived from an EMBL/GenBank/DDBJ whole genome shotgun (WGS) entry which is preliminary data.</text>
</comment>
<keyword evidence="2 5" id="KW-0812">Transmembrane</keyword>
<feature type="transmembrane region" description="Helical" evidence="5">
    <location>
        <begin position="368"/>
        <end position="392"/>
    </location>
</feature>
<name>A0ABR9HD21_9ACTN</name>
<feature type="transmembrane region" description="Helical" evidence="5">
    <location>
        <begin position="342"/>
        <end position="362"/>
    </location>
</feature>
<dbReference type="InterPro" id="IPR036259">
    <property type="entry name" value="MFS_trans_sf"/>
</dbReference>
<dbReference type="Proteomes" id="UP000598217">
    <property type="component" value="Unassembled WGS sequence"/>
</dbReference>
<evidence type="ECO:0000256" key="1">
    <source>
        <dbReference type="ARBA" id="ARBA00004651"/>
    </source>
</evidence>
<evidence type="ECO:0000256" key="3">
    <source>
        <dbReference type="ARBA" id="ARBA00022989"/>
    </source>
</evidence>
<feature type="transmembrane region" description="Helical" evidence="5">
    <location>
        <begin position="88"/>
        <end position="107"/>
    </location>
</feature>
<keyword evidence="3 5" id="KW-1133">Transmembrane helix</keyword>
<keyword evidence="8" id="KW-1185">Reference proteome</keyword>
<dbReference type="PANTHER" id="PTHR42718">
    <property type="entry name" value="MAJOR FACILITATOR SUPERFAMILY MULTIDRUG TRANSPORTER MFSC"/>
    <property type="match status" value="1"/>
</dbReference>
<feature type="transmembrane region" description="Helical" evidence="5">
    <location>
        <begin position="171"/>
        <end position="197"/>
    </location>
</feature>
<dbReference type="PROSITE" id="PS50850">
    <property type="entry name" value="MFS"/>
    <property type="match status" value="1"/>
</dbReference>
<keyword evidence="4 5" id="KW-0472">Membrane</keyword>
<dbReference type="EMBL" id="JADBDY010000001">
    <property type="protein sequence ID" value="MBE1456931.1"/>
    <property type="molecule type" value="Genomic_DNA"/>
</dbReference>
<reference evidence="7 8" key="1">
    <citation type="submission" date="2020-10" db="EMBL/GenBank/DDBJ databases">
        <title>Sequencing the genomes of 1000 actinobacteria strains.</title>
        <authorList>
            <person name="Klenk H.-P."/>
        </authorList>
    </citation>
    <scope>NUCLEOTIDE SEQUENCE [LARGE SCALE GENOMIC DNA]</scope>
    <source>
        <strain evidence="7 8">DSM 45157</strain>
    </source>
</reference>
<dbReference type="InterPro" id="IPR020846">
    <property type="entry name" value="MFS_dom"/>
</dbReference>
<feature type="domain" description="Major facilitator superfamily (MFS) profile" evidence="6">
    <location>
        <begin position="22"/>
        <end position="497"/>
    </location>
</feature>
<dbReference type="Pfam" id="PF07690">
    <property type="entry name" value="MFS_1"/>
    <property type="match status" value="1"/>
</dbReference>
<accession>A0ABR9HD21</accession>
<feature type="transmembrane region" description="Helical" evidence="5">
    <location>
        <begin position="275"/>
        <end position="295"/>
    </location>
</feature>
<feature type="transmembrane region" description="Helical" evidence="5">
    <location>
        <begin position="113"/>
        <end position="135"/>
    </location>
</feature>
<dbReference type="SUPFAM" id="SSF103473">
    <property type="entry name" value="MFS general substrate transporter"/>
    <property type="match status" value="1"/>
</dbReference>
<feature type="transmembrane region" description="Helical" evidence="5">
    <location>
        <begin position="475"/>
        <end position="493"/>
    </location>
</feature>
<dbReference type="PANTHER" id="PTHR42718:SF42">
    <property type="entry name" value="EXPORT PROTEIN"/>
    <property type="match status" value="1"/>
</dbReference>
<evidence type="ECO:0000256" key="2">
    <source>
        <dbReference type="ARBA" id="ARBA00022692"/>
    </source>
</evidence>
<feature type="transmembrane region" description="Helical" evidence="5">
    <location>
        <begin position="315"/>
        <end position="335"/>
    </location>
</feature>
<organism evidence="7 8">
    <name type="scientific">Nocardiopsis terrae</name>
    <dbReference type="NCBI Taxonomy" id="372655"/>
    <lineage>
        <taxon>Bacteria</taxon>
        <taxon>Bacillati</taxon>
        <taxon>Actinomycetota</taxon>
        <taxon>Actinomycetes</taxon>
        <taxon>Streptosporangiales</taxon>
        <taxon>Nocardiopsidaceae</taxon>
        <taxon>Nocardiopsis</taxon>
    </lineage>
</organism>
<dbReference type="CDD" id="cd17321">
    <property type="entry name" value="MFS_MMR_MDR_like"/>
    <property type="match status" value="1"/>
</dbReference>
<proteinExistence type="predicted"/>
<feature type="transmembrane region" description="Helical" evidence="5">
    <location>
        <begin position="147"/>
        <end position="165"/>
    </location>
</feature>
<comment type="subcellular location">
    <subcellularLocation>
        <location evidence="1">Cell membrane</location>
        <topology evidence="1">Multi-pass membrane protein</topology>
    </subcellularLocation>
</comment>